<dbReference type="PANTHER" id="PTHR33392:SF6">
    <property type="entry name" value="POLYISOPRENYL-TEICHOIC ACID--PEPTIDOGLYCAN TEICHOIC ACID TRANSFERASE TAGU"/>
    <property type="match status" value="1"/>
</dbReference>
<feature type="domain" description="Cell envelope-related transcriptional attenuator" evidence="4">
    <location>
        <begin position="112"/>
        <end position="264"/>
    </location>
</feature>
<keyword evidence="6" id="KW-1185">Reference proteome</keyword>
<dbReference type="GeneID" id="77009858"/>
<reference evidence="5 6" key="1">
    <citation type="submission" date="2014-04" db="EMBL/GenBank/DDBJ databases">
        <authorList>
            <person name="Bishop-Lilly K.A."/>
            <person name="Broomall S.M."/>
            <person name="Chain P.S."/>
            <person name="Chertkov O."/>
            <person name="Coyne S.R."/>
            <person name="Daligault H.E."/>
            <person name="Davenport K.W."/>
            <person name="Erkkila T."/>
            <person name="Frey K.G."/>
            <person name="Gibbons H.S."/>
            <person name="Gu W."/>
            <person name="Jaissle J."/>
            <person name="Johnson S.L."/>
            <person name="Koroleva G.I."/>
            <person name="Ladner J.T."/>
            <person name="Lo C.-C."/>
            <person name="Minogue T.D."/>
            <person name="Munk C."/>
            <person name="Palacios G.F."/>
            <person name="Redden C.L."/>
            <person name="Rosenzweig C.N."/>
            <person name="Scholz M.B."/>
            <person name="Teshima H."/>
            <person name="Xu Y."/>
        </authorList>
    </citation>
    <scope>NUCLEOTIDE SEQUENCE [LARGE SCALE GENOMIC DNA]</scope>
    <source>
        <strain evidence="5 6">8244</strain>
    </source>
</reference>
<evidence type="ECO:0000259" key="4">
    <source>
        <dbReference type="Pfam" id="PF03816"/>
    </source>
</evidence>
<evidence type="ECO:0000256" key="2">
    <source>
        <dbReference type="SAM" id="MobiDB-lite"/>
    </source>
</evidence>
<accession>A0A090ZMT4</accession>
<dbReference type="STRING" id="44252.DJ90_3667"/>
<keyword evidence="3" id="KW-0472">Membrane</keyword>
<dbReference type="InterPro" id="IPR004474">
    <property type="entry name" value="LytR_CpsA_psr"/>
</dbReference>
<dbReference type="PATRIC" id="fig|44252.3.peg.472"/>
<feature type="transmembrane region" description="Helical" evidence="3">
    <location>
        <begin position="7"/>
        <end position="27"/>
    </location>
</feature>
<keyword evidence="3" id="KW-1133">Transmembrane helix</keyword>
<comment type="similarity">
    <text evidence="1">Belongs to the LytR/CpsA/Psr (LCP) family.</text>
</comment>
<dbReference type="AlphaFoldDB" id="A0A090ZMT4"/>
<evidence type="ECO:0000313" key="5">
    <source>
        <dbReference type="EMBL" id="KFN11550.1"/>
    </source>
</evidence>
<dbReference type="EMBL" id="JMQA01000008">
    <property type="protein sequence ID" value="KFN11550.1"/>
    <property type="molecule type" value="Genomic_DNA"/>
</dbReference>
<evidence type="ECO:0000256" key="3">
    <source>
        <dbReference type="SAM" id="Phobius"/>
    </source>
</evidence>
<dbReference type="RefSeq" id="WP_036626574.1">
    <property type="nucleotide sequence ID" value="NZ_BOSD01000030.1"/>
</dbReference>
<dbReference type="NCBIfam" id="TIGR00350">
    <property type="entry name" value="lytR_cpsA_psr"/>
    <property type="match status" value="1"/>
</dbReference>
<evidence type="ECO:0000313" key="6">
    <source>
        <dbReference type="Proteomes" id="UP000029278"/>
    </source>
</evidence>
<feature type="region of interest" description="Disordered" evidence="2">
    <location>
        <begin position="49"/>
        <end position="84"/>
    </location>
</feature>
<dbReference type="Pfam" id="PF03816">
    <property type="entry name" value="LytR_cpsA_psr"/>
    <property type="match status" value="1"/>
</dbReference>
<evidence type="ECO:0000256" key="1">
    <source>
        <dbReference type="ARBA" id="ARBA00006068"/>
    </source>
</evidence>
<name>A0A090ZMT4_PAEMA</name>
<dbReference type="InterPro" id="IPR050922">
    <property type="entry name" value="LytR/CpsA/Psr_CW_biosynth"/>
</dbReference>
<dbReference type="Proteomes" id="UP000029278">
    <property type="component" value="Unassembled WGS sequence"/>
</dbReference>
<comment type="caution">
    <text evidence="5">The sequence shown here is derived from an EMBL/GenBank/DDBJ whole genome shotgun (WGS) entry which is preliminary data.</text>
</comment>
<dbReference type="PANTHER" id="PTHR33392">
    <property type="entry name" value="POLYISOPRENYL-TEICHOIC ACID--PEPTIDOGLYCAN TEICHOIC ACID TRANSFERASE TAGU"/>
    <property type="match status" value="1"/>
</dbReference>
<proteinExistence type="inferred from homology"/>
<dbReference type="Gene3D" id="3.40.630.190">
    <property type="entry name" value="LCP protein"/>
    <property type="match status" value="1"/>
</dbReference>
<gene>
    <name evidence="5" type="ORF">DJ90_3667</name>
</gene>
<sequence>MKIPKKLVISILMLVLVLCGSTLWLYLKFEPSRHFRSADIPVLASPSSVPEAKANEGVNPNAGLSGTDGRPEAGGLGGNEGNAQNEGAVKKAAGSFNILLLATDARAAEASRTDVLMLVHVNPKNGSVHLLSIPRDTRVRLPGIGLTKINHAHAMAEARGKSAHAGTEAAIQAVSNLCGCSINYYVKTDFAGFEHFVDTIGGIDIELDSPVRLTYHHLTLPAGNQHWDGQTALRFVRERKSLPDGDNARQQNQALVLKAIAQKLLVPDNLSRLPDLANQALKDFLDTNLTKSDMISLAWMAKNIEAADIGYTQFPGNSGKAYDPLVKTDLYYWMPDMAAWEQMSGEVLGD</sequence>
<dbReference type="HOGENOM" id="CLU_016455_5_3_9"/>
<organism evidence="5 6">
    <name type="scientific">Paenibacillus macerans</name>
    <name type="common">Bacillus macerans</name>
    <dbReference type="NCBI Taxonomy" id="44252"/>
    <lineage>
        <taxon>Bacteria</taxon>
        <taxon>Bacillati</taxon>
        <taxon>Bacillota</taxon>
        <taxon>Bacilli</taxon>
        <taxon>Bacillales</taxon>
        <taxon>Paenibacillaceae</taxon>
        <taxon>Paenibacillus</taxon>
    </lineage>
</organism>
<protein>
    <submittedName>
        <fullName evidence="5">Cell envelope-related function transcriptional attenuator common domain protein</fullName>
    </submittedName>
</protein>
<keyword evidence="3" id="KW-0812">Transmembrane</keyword>